<feature type="transmembrane region" description="Helical" evidence="1">
    <location>
        <begin position="62"/>
        <end position="78"/>
    </location>
</feature>
<keyword evidence="1" id="KW-0472">Membrane</keyword>
<feature type="transmembrane region" description="Helical" evidence="1">
    <location>
        <begin position="474"/>
        <end position="490"/>
    </location>
</feature>
<dbReference type="InterPro" id="IPR056569">
    <property type="entry name" value="ArlJ-like"/>
</dbReference>
<evidence type="ECO:0000256" key="1">
    <source>
        <dbReference type="SAM" id="Phobius"/>
    </source>
</evidence>
<dbReference type="PANTHER" id="PTHR35402:SF1">
    <property type="entry name" value="TYPE II SECRETION SYSTEM PROTEIN GSPF DOMAIN-CONTAINING PROTEIN"/>
    <property type="match status" value="1"/>
</dbReference>
<feature type="transmembrane region" description="Helical" evidence="1">
    <location>
        <begin position="446"/>
        <end position="468"/>
    </location>
</feature>
<dbReference type="RefSeq" id="WP_174629911.1">
    <property type="nucleotide sequence ID" value="NZ_CP049074.1"/>
</dbReference>
<dbReference type="GeneID" id="55641123"/>
<evidence type="ECO:0000313" key="2">
    <source>
        <dbReference type="EMBL" id="QKQ99698.1"/>
    </source>
</evidence>
<protein>
    <recommendedName>
        <fullName evidence="4">Type II secretion system protein GspF domain-containing protein</fullName>
    </recommendedName>
</protein>
<feature type="transmembrane region" description="Helical" evidence="1">
    <location>
        <begin position="502"/>
        <end position="522"/>
    </location>
</feature>
<dbReference type="SUPFAM" id="SSF81665">
    <property type="entry name" value="Calcium ATPase, transmembrane domain M"/>
    <property type="match status" value="1"/>
</dbReference>
<organism evidence="2 3">
    <name type="scientific">Metallosphaera tengchongensis</name>
    <dbReference type="NCBI Taxonomy" id="1532350"/>
    <lineage>
        <taxon>Archaea</taxon>
        <taxon>Thermoproteota</taxon>
        <taxon>Thermoprotei</taxon>
        <taxon>Sulfolobales</taxon>
        <taxon>Sulfolobaceae</taxon>
        <taxon>Metallosphaera</taxon>
    </lineage>
</organism>
<dbReference type="Proteomes" id="UP000509301">
    <property type="component" value="Chromosome"/>
</dbReference>
<dbReference type="InterPro" id="IPR023298">
    <property type="entry name" value="ATPase_P-typ_TM_dom_sf"/>
</dbReference>
<feature type="transmembrane region" description="Helical" evidence="1">
    <location>
        <begin position="229"/>
        <end position="250"/>
    </location>
</feature>
<proteinExistence type="predicted"/>
<dbReference type="PANTHER" id="PTHR35402">
    <property type="entry name" value="INTEGRAL MEMBRANE PROTEIN-RELATED"/>
    <property type="match status" value="1"/>
</dbReference>
<dbReference type="OrthoDB" id="34765at2157"/>
<feature type="transmembrane region" description="Helical" evidence="1">
    <location>
        <begin position="84"/>
        <end position="103"/>
    </location>
</feature>
<feature type="transmembrane region" description="Helical" evidence="1">
    <location>
        <begin position="256"/>
        <end position="274"/>
    </location>
</feature>
<name>A0A6N0NVI5_9CREN</name>
<dbReference type="EMBL" id="CP049074">
    <property type="protein sequence ID" value="QKQ99698.1"/>
    <property type="molecule type" value="Genomic_DNA"/>
</dbReference>
<keyword evidence="1" id="KW-1133">Transmembrane helix</keyword>
<dbReference type="NCBIfam" id="NF046075">
    <property type="entry name" value="UpsF"/>
    <property type="match status" value="1"/>
</dbReference>
<evidence type="ECO:0000313" key="3">
    <source>
        <dbReference type="Proteomes" id="UP000509301"/>
    </source>
</evidence>
<gene>
    <name evidence="2" type="ORF">GWK48_04200</name>
</gene>
<evidence type="ECO:0008006" key="4">
    <source>
        <dbReference type="Google" id="ProtNLM"/>
    </source>
</evidence>
<sequence length="523" mass="59587">MYKRVSRYSKLYHSILKFLDRFGSLAILTKISPYSLFYSRIKSVHEFIGENPLYLENYSRRMWIFLIISGAFAIFLTIRNLYFSSLAIIPVAIYLYPLFVTELRKQEYINELKNEYVPFSILVYLNATLGRGLKEAFDDVANSNFFNKIRKEYEIIQRSGIFKGHSFMEGVQGRFKSLGNHPLAKVYSGTISAQYLGVSLAQRSHELINNILSSIKEEYQNFVNKSSEIVEVTFSIFLLFPLVAISFQILEKNNNYSILIAPLLLTPLMILWVSTSQPNMGIRIHMSKYQAIGILASLPLLIVPINMEEKLAILLLWGLACLIPSYLEIRDQEIILNDIPKVLSEIADYSKLGYGVRTAIQKIDFNSIGIHKQTIRVFDKIRVSIQLGLEIPSNIARLNLLNSFFEILNILDKKGVEGANVIHDLTLVINNIITSRQKLISELRTFTVLALISPVLFWFATTSISSISGVHSEYLNLVNLGYSLAISTIYSRIYKFTLLNPILYMVVIALSLILSIVPPSLIF</sequence>
<keyword evidence="3" id="KW-1185">Reference proteome</keyword>
<keyword evidence="1" id="KW-0812">Transmembrane</keyword>
<dbReference type="KEGG" id="mten:GWK48_04200"/>
<accession>A0A6N0NVI5</accession>
<reference evidence="2 3" key="1">
    <citation type="submission" date="2020-02" db="EMBL/GenBank/DDBJ databases">
        <title>Comparative genome analysis reveals the metabolism and evolution of the thermophilic archaeal genus Metallosphaera.</title>
        <authorList>
            <person name="Jiang C."/>
        </authorList>
    </citation>
    <scope>NUCLEOTIDE SEQUENCE [LARGE SCALE GENOMIC DNA]</scope>
    <source>
        <strain evidence="2 3">Ric-A</strain>
    </source>
</reference>
<dbReference type="AlphaFoldDB" id="A0A6N0NVI5"/>